<reference evidence="1" key="1">
    <citation type="journal article" date="2012" name="Nature">
        <title>The oyster genome reveals stress adaptation and complexity of shell formation.</title>
        <authorList>
            <person name="Zhang G."/>
            <person name="Fang X."/>
            <person name="Guo X."/>
            <person name="Li L."/>
            <person name="Luo R."/>
            <person name="Xu F."/>
            <person name="Yang P."/>
            <person name="Zhang L."/>
            <person name="Wang X."/>
            <person name="Qi H."/>
            <person name="Xiong Z."/>
            <person name="Que H."/>
            <person name="Xie Y."/>
            <person name="Holland P.W."/>
            <person name="Paps J."/>
            <person name="Zhu Y."/>
            <person name="Wu F."/>
            <person name="Chen Y."/>
            <person name="Wang J."/>
            <person name="Peng C."/>
            <person name="Meng J."/>
            <person name="Yang L."/>
            <person name="Liu J."/>
            <person name="Wen B."/>
            <person name="Zhang N."/>
            <person name="Huang Z."/>
            <person name="Zhu Q."/>
            <person name="Feng Y."/>
            <person name="Mount A."/>
            <person name="Hedgecock D."/>
            <person name="Xu Z."/>
            <person name="Liu Y."/>
            <person name="Domazet-Loso T."/>
            <person name="Du Y."/>
            <person name="Sun X."/>
            <person name="Zhang S."/>
            <person name="Liu B."/>
            <person name="Cheng P."/>
            <person name="Jiang X."/>
            <person name="Li J."/>
            <person name="Fan D."/>
            <person name="Wang W."/>
            <person name="Fu W."/>
            <person name="Wang T."/>
            <person name="Wang B."/>
            <person name="Zhang J."/>
            <person name="Peng Z."/>
            <person name="Li Y."/>
            <person name="Li N."/>
            <person name="Wang J."/>
            <person name="Chen M."/>
            <person name="He Y."/>
            <person name="Tan F."/>
            <person name="Song X."/>
            <person name="Zheng Q."/>
            <person name="Huang R."/>
            <person name="Yang H."/>
            <person name="Du X."/>
            <person name="Chen L."/>
            <person name="Yang M."/>
            <person name="Gaffney P.M."/>
            <person name="Wang S."/>
            <person name="Luo L."/>
            <person name="She Z."/>
            <person name="Ming Y."/>
            <person name="Huang W."/>
            <person name="Zhang S."/>
            <person name="Huang B."/>
            <person name="Zhang Y."/>
            <person name="Qu T."/>
            <person name="Ni P."/>
            <person name="Miao G."/>
            <person name="Wang J."/>
            <person name="Wang Q."/>
            <person name="Steinberg C.E."/>
            <person name="Wang H."/>
            <person name="Li N."/>
            <person name="Qian L."/>
            <person name="Zhang G."/>
            <person name="Li Y."/>
            <person name="Yang H."/>
            <person name="Liu X."/>
            <person name="Wang J."/>
            <person name="Yin Y."/>
            <person name="Wang J."/>
        </authorList>
    </citation>
    <scope>NUCLEOTIDE SEQUENCE [LARGE SCALE GENOMIC DNA]</scope>
    <source>
        <strain evidence="1">05x7-T-G4-1.051#20</strain>
    </source>
</reference>
<gene>
    <name evidence="1" type="ORF">CGI_10022195</name>
</gene>
<organism evidence="1">
    <name type="scientific">Magallana gigas</name>
    <name type="common">Pacific oyster</name>
    <name type="synonym">Crassostrea gigas</name>
    <dbReference type="NCBI Taxonomy" id="29159"/>
    <lineage>
        <taxon>Eukaryota</taxon>
        <taxon>Metazoa</taxon>
        <taxon>Spiralia</taxon>
        <taxon>Lophotrochozoa</taxon>
        <taxon>Mollusca</taxon>
        <taxon>Bivalvia</taxon>
        <taxon>Autobranchia</taxon>
        <taxon>Pteriomorphia</taxon>
        <taxon>Ostreida</taxon>
        <taxon>Ostreoidea</taxon>
        <taxon>Ostreidae</taxon>
        <taxon>Magallana</taxon>
    </lineage>
</organism>
<dbReference type="InParanoid" id="K1QM76"/>
<sequence>MSMRPSTKIVKFMAPGSGVLALGKIIDVSPGETVEQQEYNDRAHQYGIKINMILSGSSKIRTSRPPLPNGMAAPQIVLSSAPVSLADIQLVPSDDYILVIACPNFTRLPWMVRLMILMHLTGLNAESEPYVSDAGYDAHDATSWMVLSLFVNMWNPRVLRGRFFLVSMKK</sequence>
<name>K1QM76_MAGGI</name>
<dbReference type="AlphaFoldDB" id="K1QM76"/>
<evidence type="ECO:0000313" key="1">
    <source>
        <dbReference type="EMBL" id="EKC32164.1"/>
    </source>
</evidence>
<accession>K1QM76</accession>
<dbReference type="EMBL" id="JH815938">
    <property type="protein sequence ID" value="EKC32164.1"/>
    <property type="molecule type" value="Genomic_DNA"/>
</dbReference>
<dbReference type="HOGENOM" id="CLU_1572139_0_0_1"/>
<protein>
    <submittedName>
        <fullName evidence="1">Uncharacterized protein</fullName>
    </submittedName>
</protein>
<proteinExistence type="predicted"/>